<dbReference type="RefSeq" id="WP_264731461.1">
    <property type="nucleotide sequence ID" value="NZ_JAPDNR010000001.1"/>
</dbReference>
<accession>A0ABT3IMS7</accession>
<gene>
    <name evidence="1" type="ORF">OL497_15250</name>
</gene>
<dbReference type="Proteomes" id="UP001207742">
    <property type="component" value="Unassembled WGS sequence"/>
</dbReference>
<name>A0ABT3IMS7_9BACT</name>
<dbReference type="InterPro" id="IPR038231">
    <property type="entry name" value="MepB-like_sf"/>
</dbReference>
<dbReference type="Gene3D" id="3.40.1350.140">
    <property type="entry name" value="MepB-like"/>
    <property type="match status" value="1"/>
</dbReference>
<evidence type="ECO:0000313" key="2">
    <source>
        <dbReference type="Proteomes" id="UP001207742"/>
    </source>
</evidence>
<keyword evidence="2" id="KW-1185">Reference proteome</keyword>
<sequence length="177" mass="19553">MQAAAVKNIHPDFYLLKTAVFDKGDFVVTGLHPAAESQEYGACSFQLNGKTVQFRVSKITPTKTGQFVTIWQRNPQGITQPFTAADHLDFIVISARQEEKGGVFIFPKTILIAHGIITSEKKAGKRGIRVYPPWDQTTNQQALKTQSRQTPYFLPVPLHAPADLTLAQQLFTATAGI</sequence>
<dbReference type="InterPro" id="IPR011235">
    <property type="entry name" value="MepB-like"/>
</dbReference>
<dbReference type="Pfam" id="PF08877">
    <property type="entry name" value="MepB-like"/>
    <property type="match status" value="1"/>
</dbReference>
<protein>
    <submittedName>
        <fullName evidence="1">MepB family protein</fullName>
    </submittedName>
</protein>
<proteinExistence type="predicted"/>
<dbReference type="EMBL" id="JAPDNS010000001">
    <property type="protein sequence ID" value="MCW3485265.1"/>
    <property type="molecule type" value="Genomic_DNA"/>
</dbReference>
<organism evidence="1 2">
    <name type="scientific">Chitinophaga nivalis</name>
    <dbReference type="NCBI Taxonomy" id="2991709"/>
    <lineage>
        <taxon>Bacteria</taxon>
        <taxon>Pseudomonadati</taxon>
        <taxon>Bacteroidota</taxon>
        <taxon>Chitinophagia</taxon>
        <taxon>Chitinophagales</taxon>
        <taxon>Chitinophagaceae</taxon>
        <taxon>Chitinophaga</taxon>
    </lineage>
</organism>
<reference evidence="1 2" key="1">
    <citation type="submission" date="2022-10" db="EMBL/GenBank/DDBJ databases">
        <title>Chitinophaga nivalis PC15 sp. nov., isolated from Pyeongchang county, South Korea.</title>
        <authorList>
            <person name="Trinh H.N."/>
        </authorList>
    </citation>
    <scope>NUCLEOTIDE SEQUENCE [LARGE SCALE GENOMIC DNA]</scope>
    <source>
        <strain evidence="1 2">PC14</strain>
    </source>
</reference>
<evidence type="ECO:0000313" key="1">
    <source>
        <dbReference type="EMBL" id="MCW3485265.1"/>
    </source>
</evidence>
<comment type="caution">
    <text evidence="1">The sequence shown here is derived from an EMBL/GenBank/DDBJ whole genome shotgun (WGS) entry which is preliminary data.</text>
</comment>